<evidence type="ECO:0000313" key="2">
    <source>
        <dbReference type="EMBL" id="QEV43584.1"/>
    </source>
</evidence>
<dbReference type="AlphaFoldDB" id="A0A0B5DUF2"/>
<proteinExistence type="predicted"/>
<dbReference type="Proteomes" id="UP000031526">
    <property type="component" value="Chromosome"/>
</dbReference>
<reference evidence="2 4" key="3">
    <citation type="submission" date="2017-09" db="EMBL/GenBank/DDBJ databases">
        <title>Streptomyces genome completion.</title>
        <authorList>
            <person name="Lee N."/>
            <person name="Cho B.-K."/>
        </authorList>
    </citation>
    <scope>NUCLEOTIDE SEQUENCE [LARGE SCALE GENOMIC DNA]</scope>
    <source>
        <strain evidence="2 4">ATCC 14899</strain>
    </source>
</reference>
<dbReference type="Proteomes" id="UP000325763">
    <property type="component" value="Chromosome"/>
</dbReference>
<reference evidence="1 3" key="2">
    <citation type="journal article" date="2016" name="Appl. Microbiol. Biotechnol.">
        <title>Exploiting the genome sequence of Streptomyces nodosus for enhanced antibiotic production.</title>
        <authorList>
            <person name="Sweeney P."/>
            <person name="Murphy C.D."/>
            <person name="Caffrey P."/>
        </authorList>
    </citation>
    <scope>NUCLEOTIDE SEQUENCE [LARGE SCALE GENOMIC DNA]</scope>
    <source>
        <strain evidence="1 3">ATCC 14899</strain>
    </source>
</reference>
<evidence type="ECO:0000313" key="3">
    <source>
        <dbReference type="Proteomes" id="UP000031526"/>
    </source>
</evidence>
<sequence>MRRLLEVPGVTGAALVDAVTGLSYGRSGTGEMDAAECSRLVAFVGDRLHLAGAQGELESMVITGTRHQLVLRALPRRGDPLLLMAALERDQANLALVLRQLDLYAEGAAG</sequence>
<name>A0A0B5DUF2_9ACTN</name>
<evidence type="ECO:0000313" key="4">
    <source>
        <dbReference type="Proteomes" id="UP000325763"/>
    </source>
</evidence>
<gene>
    <name evidence="2" type="ORF">CP978_30375</name>
    <name evidence="1" type="ORF">SNOD_30070</name>
</gene>
<protein>
    <recommendedName>
        <fullName evidence="5">Roadblock/LC7 domain-containing protein</fullName>
    </recommendedName>
</protein>
<dbReference type="KEGG" id="snq:CP978_30375"/>
<evidence type="ECO:0008006" key="5">
    <source>
        <dbReference type="Google" id="ProtNLM"/>
    </source>
</evidence>
<accession>A0A0B5DUF2</accession>
<dbReference type="EMBL" id="CP009313">
    <property type="protein sequence ID" value="AJE43777.1"/>
    <property type="molecule type" value="Genomic_DNA"/>
</dbReference>
<keyword evidence="3" id="KW-1185">Reference proteome</keyword>
<reference evidence="3" key="1">
    <citation type="submission" date="2014-09" db="EMBL/GenBank/DDBJ databases">
        <title>Sequence of the Streptomyces nodosus genome.</title>
        <authorList>
            <person name="Sweeney P."/>
            <person name="Stephens N."/>
            <person name="Murphy C."/>
            <person name="Caffrey P."/>
        </authorList>
    </citation>
    <scope>NUCLEOTIDE SEQUENCE [LARGE SCALE GENOMIC DNA]</scope>
    <source>
        <strain evidence="3">ATCC 14899</strain>
    </source>
</reference>
<evidence type="ECO:0000313" key="1">
    <source>
        <dbReference type="EMBL" id="AJE43777.1"/>
    </source>
</evidence>
<dbReference type="STRING" id="40318.SNOD_30070"/>
<dbReference type="OrthoDB" id="4208495at2"/>
<organism evidence="1 3">
    <name type="scientific">Streptomyces nodosus</name>
    <dbReference type="NCBI Taxonomy" id="40318"/>
    <lineage>
        <taxon>Bacteria</taxon>
        <taxon>Bacillati</taxon>
        <taxon>Actinomycetota</taxon>
        <taxon>Actinomycetes</taxon>
        <taxon>Kitasatosporales</taxon>
        <taxon>Streptomycetaceae</taxon>
        <taxon>Streptomyces</taxon>
    </lineage>
</organism>
<dbReference type="HOGENOM" id="CLU_166197_0_0_11"/>
<dbReference type="EMBL" id="CP023747">
    <property type="protein sequence ID" value="QEV43584.1"/>
    <property type="molecule type" value="Genomic_DNA"/>
</dbReference>